<evidence type="ECO:0000256" key="1">
    <source>
        <dbReference type="ARBA" id="ARBA00004141"/>
    </source>
</evidence>
<dbReference type="PANTHER" id="PTHR45649">
    <property type="entry name" value="AMINO-ACID PERMEASE BAT1"/>
    <property type="match status" value="1"/>
</dbReference>
<evidence type="ECO:0000256" key="7">
    <source>
        <dbReference type="SAM" id="Phobius"/>
    </source>
</evidence>
<comment type="subcellular location">
    <subcellularLocation>
        <location evidence="1">Membrane</location>
        <topology evidence="1">Multi-pass membrane protein</topology>
    </subcellularLocation>
</comment>
<dbReference type="InterPro" id="IPR002293">
    <property type="entry name" value="AA/rel_permease1"/>
</dbReference>
<evidence type="ECO:0000313" key="8">
    <source>
        <dbReference type="EMBL" id="ODQ65642.1"/>
    </source>
</evidence>
<dbReference type="Pfam" id="PF13520">
    <property type="entry name" value="AA_permease_2"/>
    <property type="match status" value="1"/>
</dbReference>
<dbReference type="OrthoDB" id="4476201at2759"/>
<feature type="transmembrane region" description="Helical" evidence="7">
    <location>
        <begin position="467"/>
        <end position="492"/>
    </location>
</feature>
<dbReference type="EMBL" id="KV454409">
    <property type="protein sequence ID" value="ODQ65642.1"/>
    <property type="molecule type" value="Genomic_DNA"/>
</dbReference>
<feature type="region of interest" description="Disordered" evidence="6">
    <location>
        <begin position="1"/>
        <end position="25"/>
    </location>
</feature>
<reference evidence="8 9" key="1">
    <citation type="journal article" date="2016" name="Proc. Natl. Acad. Sci. U.S.A.">
        <title>Comparative genomics of biotechnologically important yeasts.</title>
        <authorList>
            <person name="Riley R."/>
            <person name="Haridas S."/>
            <person name="Wolfe K.H."/>
            <person name="Lopes M.R."/>
            <person name="Hittinger C.T."/>
            <person name="Goeker M."/>
            <person name="Salamov A.A."/>
            <person name="Wisecaver J.H."/>
            <person name="Long T.M."/>
            <person name="Calvey C.H."/>
            <person name="Aerts A.L."/>
            <person name="Barry K.W."/>
            <person name="Choi C."/>
            <person name="Clum A."/>
            <person name="Coughlan A.Y."/>
            <person name="Deshpande S."/>
            <person name="Douglass A.P."/>
            <person name="Hanson S.J."/>
            <person name="Klenk H.-P."/>
            <person name="LaButti K.M."/>
            <person name="Lapidus A."/>
            <person name="Lindquist E.A."/>
            <person name="Lipzen A.M."/>
            <person name="Meier-Kolthoff J.P."/>
            <person name="Ohm R.A."/>
            <person name="Otillar R.P."/>
            <person name="Pangilinan J.L."/>
            <person name="Peng Y."/>
            <person name="Rokas A."/>
            <person name="Rosa C.A."/>
            <person name="Scheuner C."/>
            <person name="Sibirny A.A."/>
            <person name="Slot J.C."/>
            <person name="Stielow J.B."/>
            <person name="Sun H."/>
            <person name="Kurtzman C.P."/>
            <person name="Blackwell M."/>
            <person name="Grigoriev I.V."/>
            <person name="Jeffries T.W."/>
        </authorList>
    </citation>
    <scope>NUCLEOTIDE SEQUENCE [LARGE SCALE GENOMIC DNA]</scope>
    <source>
        <strain evidence="8 9">DSM 6958</strain>
    </source>
</reference>
<dbReference type="Gene3D" id="1.20.1740.10">
    <property type="entry name" value="Amino acid/polyamine transporter I"/>
    <property type="match status" value="1"/>
</dbReference>
<feature type="transmembrane region" description="Helical" evidence="7">
    <location>
        <begin position="409"/>
        <end position="426"/>
    </location>
</feature>
<gene>
    <name evidence="8" type="ORF">NADFUDRAFT_50926</name>
</gene>
<keyword evidence="4 7" id="KW-1133">Transmembrane helix</keyword>
<evidence type="ECO:0000256" key="2">
    <source>
        <dbReference type="ARBA" id="ARBA00022448"/>
    </source>
</evidence>
<dbReference type="STRING" id="857566.A0A1E3PL13"/>
<feature type="transmembrane region" description="Helical" evidence="7">
    <location>
        <begin position="95"/>
        <end position="112"/>
    </location>
</feature>
<evidence type="ECO:0000313" key="9">
    <source>
        <dbReference type="Proteomes" id="UP000095009"/>
    </source>
</evidence>
<keyword evidence="3 7" id="KW-0812">Transmembrane</keyword>
<accession>A0A1E3PL13</accession>
<evidence type="ECO:0000256" key="5">
    <source>
        <dbReference type="ARBA" id="ARBA00023136"/>
    </source>
</evidence>
<feature type="transmembrane region" description="Helical" evidence="7">
    <location>
        <begin position="304"/>
        <end position="329"/>
    </location>
</feature>
<evidence type="ECO:0000256" key="3">
    <source>
        <dbReference type="ARBA" id="ARBA00022692"/>
    </source>
</evidence>
<dbReference type="GO" id="GO:0016020">
    <property type="term" value="C:membrane"/>
    <property type="evidence" value="ECO:0007669"/>
    <property type="project" value="UniProtKB-SubCell"/>
</dbReference>
<protein>
    <submittedName>
        <fullName evidence="8">Amino acid transporter</fullName>
    </submittedName>
</protein>
<evidence type="ECO:0000256" key="6">
    <source>
        <dbReference type="SAM" id="MobiDB-lite"/>
    </source>
</evidence>
<keyword evidence="5 7" id="KW-0472">Membrane</keyword>
<proteinExistence type="predicted"/>
<feature type="transmembrane region" description="Helical" evidence="7">
    <location>
        <begin position="60"/>
        <end position="83"/>
    </location>
</feature>
<feature type="transmembrane region" description="Helical" evidence="7">
    <location>
        <begin position="124"/>
        <end position="143"/>
    </location>
</feature>
<feature type="transmembrane region" description="Helical" evidence="7">
    <location>
        <begin position="263"/>
        <end position="283"/>
    </location>
</feature>
<feature type="transmembrane region" description="Helical" evidence="7">
    <location>
        <begin position="504"/>
        <end position="524"/>
    </location>
</feature>
<dbReference type="AlphaFoldDB" id="A0A1E3PL13"/>
<keyword evidence="9" id="KW-1185">Reference proteome</keyword>
<dbReference type="FunFam" id="1.20.1740.10:FF:000046">
    <property type="entry name" value="Amino-acid permease, putative"/>
    <property type="match status" value="1"/>
</dbReference>
<feature type="compositionally biased region" description="Basic and acidic residues" evidence="6">
    <location>
        <begin position="1"/>
        <end position="14"/>
    </location>
</feature>
<keyword evidence="2" id="KW-0813">Transport</keyword>
<feature type="compositionally biased region" description="Polar residues" evidence="6">
    <location>
        <begin position="15"/>
        <end position="24"/>
    </location>
</feature>
<organism evidence="8 9">
    <name type="scientific">Nadsonia fulvescens var. elongata DSM 6958</name>
    <dbReference type="NCBI Taxonomy" id="857566"/>
    <lineage>
        <taxon>Eukaryota</taxon>
        <taxon>Fungi</taxon>
        <taxon>Dikarya</taxon>
        <taxon>Ascomycota</taxon>
        <taxon>Saccharomycotina</taxon>
        <taxon>Dipodascomycetes</taxon>
        <taxon>Dipodascales</taxon>
        <taxon>Dipodascales incertae sedis</taxon>
        <taxon>Nadsonia</taxon>
    </lineage>
</organism>
<feature type="transmembrane region" description="Helical" evidence="7">
    <location>
        <begin position="341"/>
        <end position="368"/>
    </location>
</feature>
<dbReference type="GO" id="GO:0015101">
    <property type="term" value="F:organic cation transmembrane transporter activity"/>
    <property type="evidence" value="ECO:0007669"/>
    <property type="project" value="UniProtKB-ARBA"/>
</dbReference>
<feature type="transmembrane region" description="Helical" evidence="7">
    <location>
        <begin position="213"/>
        <end position="232"/>
    </location>
</feature>
<dbReference type="PIRSF" id="PIRSF006060">
    <property type="entry name" value="AA_transporter"/>
    <property type="match status" value="1"/>
</dbReference>
<name>A0A1E3PL13_9ASCO</name>
<dbReference type="Proteomes" id="UP000095009">
    <property type="component" value="Unassembled WGS sequence"/>
</dbReference>
<feature type="transmembrane region" description="Helical" evidence="7">
    <location>
        <begin position="183"/>
        <end position="201"/>
    </location>
</feature>
<sequence length="577" mass="63063">MDVTEHRPSSENTEKINISNTNDSPIGEFNGDSGETIRNTDELALQALGYKQEFKREFSLFSSFAVSFSVLGLLPSIATTLTYGVGYGGGPAMTWGWLVSMIGIQCVALSMAELCSAMPTSGGLYYAAAVLAPPKYGPFAAWITGWSNWLCQVTAAPSVNYSLSSMIMSCVTLHNPDWSPENWQIFLLASAFMLVQALISCMPTGAIARFNSLGSIFNIAGLFVVFIIILAANNRAPSEANPLLTKWNSNSFVWKDIYNQTDWTDGICILMSFTGIIWSMSGYDAPFHLAEECSNAAIAAPRAIVMTSSVGGIVGFAFQMAIAYTVVNIDEVINNDLGQPFIIYLSQIMSLKLVYLAAALTIIASFFMGQACMVAASRVAYAYARDGCFPLSRFWAQVNKTTNTPVNAVWLNCFIGQLTLFLIFAGSTAIEAIFSVGAISAYVAFTTPIFIKLVCVAGKFRPGPWHLGVFSVPIGIISCAFVLLMIPILLFPQYRGANLTPTDMNWSSVVYLGPMLFSVVWWFVDARKWFKGPKLNNDHMLYDIMGHDVDIVEGVAVAEIFSPEVQEKMARERSIIP</sequence>
<dbReference type="PANTHER" id="PTHR45649:SF29">
    <property type="entry name" value="AMINO ACID TRANSPORTER (EUROFUNG)"/>
    <property type="match status" value="1"/>
</dbReference>
<feature type="transmembrane region" description="Helical" evidence="7">
    <location>
        <begin position="432"/>
        <end position="455"/>
    </location>
</feature>
<evidence type="ECO:0000256" key="4">
    <source>
        <dbReference type="ARBA" id="ARBA00022989"/>
    </source>
</evidence>